<dbReference type="InterPro" id="IPR047057">
    <property type="entry name" value="MerR_fam"/>
</dbReference>
<dbReference type="Gene3D" id="1.10.1660.10">
    <property type="match status" value="1"/>
</dbReference>
<dbReference type="PANTHER" id="PTHR30204">
    <property type="entry name" value="REDOX-CYCLING DRUG-SENSING TRANSCRIPTIONAL ACTIVATOR SOXR"/>
    <property type="match status" value="1"/>
</dbReference>
<keyword evidence="1" id="KW-0238">DNA-binding</keyword>
<reference evidence="3 4" key="1">
    <citation type="submission" date="2020-04" db="EMBL/GenBank/DDBJ databases">
        <title>Gordonia sp. nov. TBRC 11910.</title>
        <authorList>
            <person name="Suriyachadkun C."/>
        </authorList>
    </citation>
    <scope>NUCLEOTIDE SEQUENCE [LARGE SCALE GENOMIC DNA]</scope>
    <source>
        <strain evidence="3 4">TBRC 11910</strain>
    </source>
</reference>
<name>A0A848L0F3_9ACTN</name>
<dbReference type="PRINTS" id="PR00040">
    <property type="entry name" value="HTHMERR"/>
</dbReference>
<dbReference type="SUPFAM" id="SSF46955">
    <property type="entry name" value="Putative DNA-binding domain"/>
    <property type="match status" value="1"/>
</dbReference>
<dbReference type="Proteomes" id="UP000550729">
    <property type="component" value="Unassembled WGS sequence"/>
</dbReference>
<feature type="domain" description="HTH merR-type" evidence="2">
    <location>
        <begin position="3"/>
        <end position="71"/>
    </location>
</feature>
<proteinExistence type="predicted"/>
<dbReference type="GO" id="GO:0003677">
    <property type="term" value="F:DNA binding"/>
    <property type="evidence" value="ECO:0007669"/>
    <property type="project" value="UniProtKB-KW"/>
</dbReference>
<dbReference type="SMART" id="SM00422">
    <property type="entry name" value="HTH_MERR"/>
    <property type="match status" value="1"/>
</dbReference>
<dbReference type="PROSITE" id="PS50937">
    <property type="entry name" value="HTH_MERR_2"/>
    <property type="match status" value="1"/>
</dbReference>
<dbReference type="Pfam" id="PF13411">
    <property type="entry name" value="MerR_1"/>
    <property type="match status" value="1"/>
</dbReference>
<dbReference type="EMBL" id="JABBNB010000014">
    <property type="protein sequence ID" value="NMO02545.1"/>
    <property type="molecule type" value="Genomic_DNA"/>
</dbReference>
<comment type="caution">
    <text evidence="3">The sequence shown here is derived from an EMBL/GenBank/DDBJ whole genome shotgun (WGS) entry which is preliminary data.</text>
</comment>
<accession>A0A848L0F3</accession>
<dbReference type="GO" id="GO:0003700">
    <property type="term" value="F:DNA-binding transcription factor activity"/>
    <property type="evidence" value="ECO:0007669"/>
    <property type="project" value="InterPro"/>
</dbReference>
<evidence type="ECO:0000259" key="2">
    <source>
        <dbReference type="PROSITE" id="PS50937"/>
    </source>
</evidence>
<dbReference type="InterPro" id="IPR000551">
    <property type="entry name" value="MerR-type_HTH_dom"/>
</dbReference>
<gene>
    <name evidence="3" type="ORF">HH308_15125</name>
</gene>
<evidence type="ECO:0000313" key="4">
    <source>
        <dbReference type="Proteomes" id="UP000550729"/>
    </source>
</evidence>
<sequence length="252" mass="27987">MTEYRIDDLARAAGTTTRNVRGYQDRGLLQRPMKRGRIAIYTDAHLSRLKVINNLLKRGFTIRHISDFLLGMQRGDDLADVLGLNEVVTEPWSSSTSTTMSAADLKELLNTGNPAQMQRLVDFGLLDPIPNASPPAYRVNDADTIFAYSRLVKLGIALSGIIEVHGRVDAQMSDIAATLISSGRRAITDQYTDGWLPETESESQWATEILSELRQAGMVSSHNMLNRALDRDMARQLSQYLEASRNESATSD</sequence>
<protein>
    <submittedName>
        <fullName evidence="3">MerR family transcriptional regulator</fullName>
    </submittedName>
</protein>
<dbReference type="RefSeq" id="WP_170195040.1">
    <property type="nucleotide sequence ID" value="NZ_JABBNB010000014.1"/>
</dbReference>
<dbReference type="InterPro" id="IPR009061">
    <property type="entry name" value="DNA-bd_dom_put_sf"/>
</dbReference>
<evidence type="ECO:0000313" key="3">
    <source>
        <dbReference type="EMBL" id="NMO02545.1"/>
    </source>
</evidence>
<organism evidence="3 4">
    <name type="scientific">Gordonia asplenii</name>
    <dbReference type="NCBI Taxonomy" id="2725283"/>
    <lineage>
        <taxon>Bacteria</taxon>
        <taxon>Bacillati</taxon>
        <taxon>Actinomycetota</taxon>
        <taxon>Actinomycetes</taxon>
        <taxon>Mycobacteriales</taxon>
        <taxon>Gordoniaceae</taxon>
        <taxon>Gordonia</taxon>
    </lineage>
</organism>
<keyword evidence="4" id="KW-1185">Reference proteome</keyword>
<dbReference type="PANTHER" id="PTHR30204:SF93">
    <property type="entry name" value="HTH MERR-TYPE DOMAIN-CONTAINING PROTEIN"/>
    <property type="match status" value="1"/>
</dbReference>
<evidence type="ECO:0000256" key="1">
    <source>
        <dbReference type="ARBA" id="ARBA00023125"/>
    </source>
</evidence>
<dbReference type="AlphaFoldDB" id="A0A848L0F3"/>